<evidence type="ECO:0000313" key="4">
    <source>
        <dbReference type="Proteomes" id="UP001583193"/>
    </source>
</evidence>
<organism evidence="3 4">
    <name type="scientific">Paecilomyces lecythidis</name>
    <dbReference type="NCBI Taxonomy" id="3004212"/>
    <lineage>
        <taxon>Eukaryota</taxon>
        <taxon>Fungi</taxon>
        <taxon>Dikarya</taxon>
        <taxon>Ascomycota</taxon>
        <taxon>Pezizomycotina</taxon>
        <taxon>Eurotiomycetes</taxon>
        <taxon>Eurotiomycetidae</taxon>
        <taxon>Eurotiales</taxon>
        <taxon>Thermoascaceae</taxon>
        <taxon>Paecilomyces</taxon>
    </lineage>
</organism>
<dbReference type="Gene3D" id="3.40.50.720">
    <property type="entry name" value="NAD(P)-binding Rossmann-like Domain"/>
    <property type="match status" value="1"/>
</dbReference>
<keyword evidence="4" id="KW-1185">Reference proteome</keyword>
<evidence type="ECO:0000256" key="2">
    <source>
        <dbReference type="ARBA" id="ARBA00023002"/>
    </source>
</evidence>
<dbReference type="SUPFAM" id="SSF51735">
    <property type="entry name" value="NAD(P)-binding Rossmann-fold domains"/>
    <property type="match status" value="1"/>
</dbReference>
<dbReference type="PIRSF" id="PIRSF000126">
    <property type="entry name" value="11-beta-HSD1"/>
    <property type="match status" value="1"/>
</dbReference>
<evidence type="ECO:0000256" key="1">
    <source>
        <dbReference type="ARBA" id="ARBA00006484"/>
    </source>
</evidence>
<dbReference type="PANTHER" id="PTHR43899:SF13">
    <property type="entry name" value="RH59310P"/>
    <property type="match status" value="1"/>
</dbReference>
<proteinExistence type="inferred from homology"/>
<gene>
    <name evidence="3" type="ORF">Plec18167_006542</name>
</gene>
<dbReference type="EMBL" id="JAVDPF010000023">
    <property type="protein sequence ID" value="KAL1872892.1"/>
    <property type="molecule type" value="Genomic_DNA"/>
</dbReference>
<dbReference type="InterPro" id="IPR036291">
    <property type="entry name" value="NAD(P)-bd_dom_sf"/>
</dbReference>
<dbReference type="InterPro" id="IPR002347">
    <property type="entry name" value="SDR_fam"/>
</dbReference>
<dbReference type="Proteomes" id="UP001583193">
    <property type="component" value="Unassembled WGS sequence"/>
</dbReference>
<comment type="similarity">
    <text evidence="1">Belongs to the short-chain dehydrogenases/reductases (SDR) family.</text>
</comment>
<comment type="caution">
    <text evidence="3">The sequence shown here is derived from an EMBL/GenBank/DDBJ whole genome shotgun (WGS) entry which is preliminary data.</text>
</comment>
<dbReference type="Pfam" id="PF00106">
    <property type="entry name" value="adh_short"/>
    <property type="match status" value="1"/>
</dbReference>
<dbReference type="PRINTS" id="PR00081">
    <property type="entry name" value="GDHRDH"/>
</dbReference>
<keyword evidence="2" id="KW-0560">Oxidoreductase</keyword>
<name>A0ABR3XB26_9EURO</name>
<accession>A0ABR3XB26</accession>
<dbReference type="PANTHER" id="PTHR43899">
    <property type="entry name" value="RH59310P"/>
    <property type="match status" value="1"/>
</dbReference>
<evidence type="ECO:0000313" key="3">
    <source>
        <dbReference type="EMBL" id="KAL1872892.1"/>
    </source>
</evidence>
<reference evidence="3 4" key="1">
    <citation type="journal article" date="2024" name="IMA Fungus">
        <title>IMA Genome - F19 : A genome assembly and annotation guide to empower mycologists, including annotated draft genome sequences of Ceratocystis pirilliformis, Diaporthe australafricana, Fusarium ophioides, Paecilomyces lecythidis, and Sporothrix stenoceras.</title>
        <authorList>
            <person name="Aylward J."/>
            <person name="Wilson A.M."/>
            <person name="Visagie C.M."/>
            <person name="Spraker J."/>
            <person name="Barnes I."/>
            <person name="Buitendag C."/>
            <person name="Ceriani C."/>
            <person name="Del Mar Angel L."/>
            <person name="du Plessis D."/>
            <person name="Fuchs T."/>
            <person name="Gasser K."/>
            <person name="Kramer D."/>
            <person name="Li W."/>
            <person name="Munsamy K."/>
            <person name="Piso A."/>
            <person name="Price J.L."/>
            <person name="Sonnekus B."/>
            <person name="Thomas C."/>
            <person name="van der Nest A."/>
            <person name="van Dijk A."/>
            <person name="van Heerden A."/>
            <person name="van Vuuren N."/>
            <person name="Yilmaz N."/>
            <person name="Duong T.A."/>
            <person name="van der Merwe N.A."/>
            <person name="Wingfield M.J."/>
            <person name="Wingfield B.D."/>
        </authorList>
    </citation>
    <scope>NUCLEOTIDE SEQUENCE [LARGE SCALE GENOMIC DNA]</scope>
    <source>
        <strain evidence="3 4">CMW 18167</strain>
    </source>
</reference>
<protein>
    <submittedName>
        <fullName evidence="3">Uncharacterized protein</fullName>
    </submittedName>
</protein>
<dbReference type="InterPro" id="IPR051019">
    <property type="entry name" value="VLCFA-Steroid_DH"/>
</dbReference>
<sequence>MTTIKLPSSVTDTLTLAGAATSFYLFTQFARHLYIYLRPSSIGKYRSKDKETWALVTGASDGIGLGFAEELCSRGFNVFLHGRNREKLLGIQERLKAEYPAAKTRIIVFDAGGSTENIDAIAREVGDANLRVLVNNVGGQTGVSHTYKRLDELTHDEVEYLIGLNARFTTHITRVLLPILEKNEPSLILNVSSIASAGFPWLSIYSSTKGFIDSFSGALNVETKACGRKIEVMALRVGSVSTAAMDIKANLFTPTGRTMASAALNRVGCGEYLVWGYWWHRLQGLGFDVLPRGVMLSAVTGRLKQLKADADRKEKSQ</sequence>